<comment type="caution">
    <text evidence="1">The sequence shown here is derived from an EMBL/GenBank/DDBJ whole genome shotgun (WGS) entry which is preliminary data.</text>
</comment>
<dbReference type="EMBL" id="JAUSQX010000001">
    <property type="protein sequence ID" value="MDP9806792.1"/>
    <property type="molecule type" value="Genomic_DNA"/>
</dbReference>
<dbReference type="SUPFAM" id="SSF69572">
    <property type="entry name" value="Activating enzymes of the ubiquitin-like proteins"/>
    <property type="match status" value="1"/>
</dbReference>
<sequence length="317" mass="34381">MQLTTGIFWTDTHRAQVGLDPRLGISLDGLAPGEIQLVDWLTRPHTDAEVTARARATGISAPRLRSILNMLGRAGVLDPDPSPLPDAFAAKRIHGSVPDRQGYHVHIDRADYLGAGIAIGLARCGFGRITSNDCDVVSFTDHPHMRKLGIGVDRQAALKTLVRRESPHVRAGKRTSSQPDLVVVTGTYAIDPITVGQYAAEQVPVYQAWIEEVDIIVGPLTIAHETACANCLMLHREELDPNWRTLIRQACAAPAFLPEIGSAMLAISLAVRDITEAFDAGRVPHMWRVGPSPTPPEPMILEPHPSCGCTSLDRSSD</sequence>
<accession>A0ABT9NHB2</accession>
<dbReference type="InterPro" id="IPR035985">
    <property type="entry name" value="Ubiquitin-activating_enz"/>
</dbReference>
<evidence type="ECO:0008006" key="3">
    <source>
        <dbReference type="Google" id="ProtNLM"/>
    </source>
</evidence>
<reference evidence="1 2" key="1">
    <citation type="submission" date="2023-07" db="EMBL/GenBank/DDBJ databases">
        <title>Sequencing the genomes of 1000 actinobacteria strains.</title>
        <authorList>
            <person name="Klenk H.-P."/>
        </authorList>
    </citation>
    <scope>NUCLEOTIDE SEQUENCE [LARGE SCALE GENOMIC DNA]</scope>
    <source>
        <strain evidence="1 2">DSM 17163</strain>
    </source>
</reference>
<protein>
    <recommendedName>
        <fullName evidence="3">Bacteriocin biosynthesis cyclodehydratase domain-containing protein</fullName>
    </recommendedName>
</protein>
<evidence type="ECO:0000313" key="2">
    <source>
        <dbReference type="Proteomes" id="UP001243212"/>
    </source>
</evidence>
<keyword evidence="2" id="KW-1185">Reference proteome</keyword>
<name>A0ABT9NHB2_9ACTO</name>
<proteinExistence type="predicted"/>
<dbReference type="Gene3D" id="3.40.50.720">
    <property type="entry name" value="NAD(P)-binding Rossmann-like Domain"/>
    <property type="match status" value="1"/>
</dbReference>
<organism evidence="1 2">
    <name type="scientific">Trueperella bonasi</name>
    <dbReference type="NCBI Taxonomy" id="312286"/>
    <lineage>
        <taxon>Bacteria</taxon>
        <taxon>Bacillati</taxon>
        <taxon>Actinomycetota</taxon>
        <taxon>Actinomycetes</taxon>
        <taxon>Actinomycetales</taxon>
        <taxon>Actinomycetaceae</taxon>
        <taxon>Trueperella</taxon>
    </lineage>
</organism>
<evidence type="ECO:0000313" key="1">
    <source>
        <dbReference type="EMBL" id="MDP9806792.1"/>
    </source>
</evidence>
<dbReference type="Proteomes" id="UP001243212">
    <property type="component" value="Unassembled WGS sequence"/>
</dbReference>
<dbReference type="RefSeq" id="WP_307682991.1">
    <property type="nucleotide sequence ID" value="NZ_JAUSQX010000001.1"/>
</dbReference>
<gene>
    <name evidence="1" type="ORF">J2S70_001374</name>
</gene>